<evidence type="ECO:0000313" key="3">
    <source>
        <dbReference type="EMBL" id="RHN59003.1"/>
    </source>
</evidence>
<dbReference type="HOGENOM" id="CLU_331055_0_0_1"/>
<dbReference type="PANTHER" id="PTHR34461">
    <property type="entry name" value="EXPRESSED PROTEIN"/>
    <property type="match status" value="1"/>
</dbReference>
<feature type="region of interest" description="Disordered" evidence="1">
    <location>
        <begin position="232"/>
        <end position="316"/>
    </location>
</feature>
<feature type="compositionally biased region" description="Basic and acidic residues" evidence="1">
    <location>
        <begin position="360"/>
        <end position="369"/>
    </location>
</feature>
<keyword evidence="5" id="KW-1185">Reference proteome</keyword>
<feature type="compositionally biased region" description="Basic and acidic residues" evidence="1">
    <location>
        <begin position="239"/>
        <end position="249"/>
    </location>
</feature>
<feature type="compositionally biased region" description="Polar residues" evidence="1">
    <location>
        <begin position="884"/>
        <end position="903"/>
    </location>
</feature>
<dbReference type="Proteomes" id="UP000265566">
    <property type="component" value="Chromosome 4"/>
</dbReference>
<feature type="compositionally biased region" description="Basic and acidic residues" evidence="1">
    <location>
        <begin position="140"/>
        <end position="156"/>
    </location>
</feature>
<organism evidence="2 5">
    <name type="scientific">Medicago truncatula</name>
    <name type="common">Barrel medic</name>
    <name type="synonym">Medicago tribuloides</name>
    <dbReference type="NCBI Taxonomy" id="3880"/>
    <lineage>
        <taxon>Eukaryota</taxon>
        <taxon>Viridiplantae</taxon>
        <taxon>Streptophyta</taxon>
        <taxon>Embryophyta</taxon>
        <taxon>Tracheophyta</taxon>
        <taxon>Spermatophyta</taxon>
        <taxon>Magnoliopsida</taxon>
        <taxon>eudicotyledons</taxon>
        <taxon>Gunneridae</taxon>
        <taxon>Pentapetalae</taxon>
        <taxon>rosids</taxon>
        <taxon>fabids</taxon>
        <taxon>Fabales</taxon>
        <taxon>Fabaceae</taxon>
        <taxon>Papilionoideae</taxon>
        <taxon>50 kb inversion clade</taxon>
        <taxon>NPAAA clade</taxon>
        <taxon>Hologalegina</taxon>
        <taxon>IRL clade</taxon>
        <taxon>Trifolieae</taxon>
        <taxon>Medicago</taxon>
    </lineage>
</organism>
<reference evidence="2 5" key="2">
    <citation type="journal article" date="2014" name="BMC Genomics">
        <title>An improved genome release (version Mt4.0) for the model legume Medicago truncatula.</title>
        <authorList>
            <person name="Tang H."/>
            <person name="Krishnakumar V."/>
            <person name="Bidwell S."/>
            <person name="Rosen B."/>
            <person name="Chan A."/>
            <person name="Zhou S."/>
            <person name="Gentzbittel L."/>
            <person name="Childs K.L."/>
            <person name="Yandell M."/>
            <person name="Gundlach H."/>
            <person name="Mayer K.F."/>
            <person name="Schwartz D.C."/>
            <person name="Town C.D."/>
        </authorList>
    </citation>
    <scope>GENOME REANNOTATION</scope>
    <source>
        <strain evidence="2">A17</strain>
        <strain evidence="4 5">cv. Jemalong A17</strain>
    </source>
</reference>
<dbReference type="Proteomes" id="UP000002051">
    <property type="component" value="Chromosome 4"/>
</dbReference>
<evidence type="ECO:0000313" key="6">
    <source>
        <dbReference type="Proteomes" id="UP000265566"/>
    </source>
</evidence>
<evidence type="ECO:0000256" key="1">
    <source>
        <dbReference type="SAM" id="MobiDB-lite"/>
    </source>
</evidence>
<protein>
    <submittedName>
        <fullName evidence="2">Dentin sialophosphoprotein, putative</fullName>
    </submittedName>
</protein>
<dbReference type="OrthoDB" id="775914at2759"/>
<reference evidence="6" key="4">
    <citation type="journal article" date="2018" name="Nat. Plants">
        <title>Whole-genome landscape of Medicago truncatula symbiotic genes.</title>
        <authorList>
            <person name="Pecrix Y."/>
            <person name="Staton S.E."/>
            <person name="Sallet E."/>
            <person name="Lelandais-Briere C."/>
            <person name="Moreau S."/>
            <person name="Carrere S."/>
            <person name="Blein T."/>
            <person name="Jardinaud M.F."/>
            <person name="Latrasse D."/>
            <person name="Zouine M."/>
            <person name="Zahm M."/>
            <person name="Kreplak J."/>
            <person name="Mayjonade B."/>
            <person name="Satge C."/>
            <person name="Perez M."/>
            <person name="Cauet S."/>
            <person name="Marande W."/>
            <person name="Chantry-Darmon C."/>
            <person name="Lopez-Roques C."/>
            <person name="Bouchez O."/>
            <person name="Berard A."/>
            <person name="Debelle F."/>
            <person name="Munos S."/>
            <person name="Bendahmane A."/>
            <person name="Berges H."/>
            <person name="Niebel A."/>
            <person name="Buitink J."/>
            <person name="Frugier F."/>
            <person name="Benhamed M."/>
            <person name="Crespi M."/>
            <person name="Gouzy J."/>
            <person name="Gamas P."/>
        </authorList>
    </citation>
    <scope>NUCLEOTIDE SEQUENCE [LARGE SCALE GENOMIC DNA]</scope>
    <source>
        <strain evidence="6">cv. Jemalong A17</strain>
    </source>
</reference>
<feature type="compositionally biased region" description="Acidic residues" evidence="1">
    <location>
        <begin position="288"/>
        <end position="297"/>
    </location>
</feature>
<evidence type="ECO:0000313" key="2">
    <source>
        <dbReference type="EMBL" id="KEH28957.1"/>
    </source>
</evidence>
<evidence type="ECO:0000313" key="4">
    <source>
        <dbReference type="EnsemblPlants" id="KEH28957"/>
    </source>
</evidence>
<dbReference type="EMBL" id="PSQE01000004">
    <property type="protein sequence ID" value="RHN59003.1"/>
    <property type="molecule type" value="Genomic_DNA"/>
</dbReference>
<dbReference type="KEGG" id="mtr:25491513"/>
<reference evidence="3" key="5">
    <citation type="journal article" date="2018" name="Nat. Plants">
        <title>Whole-genome landscape of Medicago truncatula symbiotic genes.</title>
        <authorList>
            <person name="Pecrix Y."/>
            <person name="Gamas P."/>
            <person name="Carrere S."/>
        </authorList>
    </citation>
    <scope>NUCLEOTIDE SEQUENCE</scope>
    <source>
        <tissue evidence="3">Leaves</tissue>
    </source>
</reference>
<feature type="compositionally biased region" description="Acidic residues" evidence="1">
    <location>
        <begin position="468"/>
        <end position="477"/>
    </location>
</feature>
<reference evidence="2 5" key="1">
    <citation type="journal article" date="2011" name="Nature">
        <title>The Medicago genome provides insight into the evolution of rhizobial symbioses.</title>
        <authorList>
            <person name="Young N.D."/>
            <person name="Debelle F."/>
            <person name="Oldroyd G.E."/>
            <person name="Geurts R."/>
            <person name="Cannon S.B."/>
            <person name="Udvardi M.K."/>
            <person name="Benedito V.A."/>
            <person name="Mayer K.F."/>
            <person name="Gouzy J."/>
            <person name="Schoof H."/>
            <person name="Van de Peer Y."/>
            <person name="Proost S."/>
            <person name="Cook D.R."/>
            <person name="Meyers B.C."/>
            <person name="Spannagl M."/>
            <person name="Cheung F."/>
            <person name="De Mita S."/>
            <person name="Krishnakumar V."/>
            <person name="Gundlach H."/>
            <person name="Zhou S."/>
            <person name="Mudge J."/>
            <person name="Bharti A.K."/>
            <person name="Murray J.D."/>
            <person name="Naoumkina M.A."/>
            <person name="Rosen B."/>
            <person name="Silverstein K.A."/>
            <person name="Tang H."/>
            <person name="Rombauts S."/>
            <person name="Zhao P.X."/>
            <person name="Zhou P."/>
            <person name="Barbe V."/>
            <person name="Bardou P."/>
            <person name="Bechner M."/>
            <person name="Bellec A."/>
            <person name="Berger A."/>
            <person name="Berges H."/>
            <person name="Bidwell S."/>
            <person name="Bisseling T."/>
            <person name="Choisne N."/>
            <person name="Couloux A."/>
            <person name="Denny R."/>
            <person name="Deshpande S."/>
            <person name="Dai X."/>
            <person name="Doyle J.J."/>
            <person name="Dudez A.M."/>
            <person name="Farmer A.D."/>
            <person name="Fouteau S."/>
            <person name="Franken C."/>
            <person name="Gibelin C."/>
            <person name="Gish J."/>
            <person name="Goldstein S."/>
            <person name="Gonzalez A.J."/>
            <person name="Green P.J."/>
            <person name="Hallab A."/>
            <person name="Hartog M."/>
            <person name="Hua A."/>
            <person name="Humphray S.J."/>
            <person name="Jeong D.H."/>
            <person name="Jing Y."/>
            <person name="Jocker A."/>
            <person name="Kenton S.M."/>
            <person name="Kim D.J."/>
            <person name="Klee K."/>
            <person name="Lai H."/>
            <person name="Lang C."/>
            <person name="Lin S."/>
            <person name="Macmil S.L."/>
            <person name="Magdelenat G."/>
            <person name="Matthews L."/>
            <person name="McCorrison J."/>
            <person name="Monaghan E.L."/>
            <person name="Mun J.H."/>
            <person name="Najar F.Z."/>
            <person name="Nicholson C."/>
            <person name="Noirot C."/>
            <person name="O'Bleness M."/>
            <person name="Paule C.R."/>
            <person name="Poulain J."/>
            <person name="Prion F."/>
            <person name="Qin B."/>
            <person name="Qu C."/>
            <person name="Retzel E.F."/>
            <person name="Riddle C."/>
            <person name="Sallet E."/>
            <person name="Samain S."/>
            <person name="Samson N."/>
            <person name="Sanders I."/>
            <person name="Saurat O."/>
            <person name="Scarpelli C."/>
            <person name="Schiex T."/>
            <person name="Segurens B."/>
            <person name="Severin A.J."/>
            <person name="Sherrier D.J."/>
            <person name="Shi R."/>
            <person name="Sims S."/>
            <person name="Singer S.R."/>
            <person name="Sinharoy S."/>
            <person name="Sterck L."/>
            <person name="Viollet A."/>
            <person name="Wang B.B."/>
            <person name="Wang K."/>
            <person name="Wang M."/>
            <person name="Wang X."/>
            <person name="Warfsmann J."/>
            <person name="Weissenbach J."/>
            <person name="White D.D."/>
            <person name="White J.D."/>
            <person name="Wiley G.B."/>
            <person name="Wincker P."/>
            <person name="Xing Y."/>
            <person name="Yang L."/>
            <person name="Yao Z."/>
            <person name="Ying F."/>
            <person name="Zhai J."/>
            <person name="Zhou L."/>
            <person name="Zuber A."/>
            <person name="Denarie J."/>
            <person name="Dixon R.A."/>
            <person name="May G.D."/>
            <person name="Schwartz D.C."/>
            <person name="Rogers J."/>
            <person name="Quetier F."/>
            <person name="Town C.D."/>
            <person name="Roe B.A."/>
        </authorList>
    </citation>
    <scope>NUCLEOTIDE SEQUENCE [LARGE SCALE GENOMIC DNA]</scope>
    <source>
        <strain evidence="2">A17</strain>
        <strain evidence="4 5">cv. Jemalong A17</strain>
    </source>
</reference>
<feature type="region of interest" description="Disordered" evidence="1">
    <location>
        <begin position="873"/>
        <end position="903"/>
    </location>
</feature>
<dbReference type="EnsemblPlants" id="KEH28957">
    <property type="protein sequence ID" value="KEH28957"/>
    <property type="gene ID" value="MTR_4g019490"/>
</dbReference>
<feature type="compositionally biased region" description="Basic and acidic residues" evidence="1">
    <location>
        <begin position="420"/>
        <end position="429"/>
    </location>
</feature>
<feature type="region of interest" description="Disordered" evidence="1">
    <location>
        <begin position="179"/>
        <end position="199"/>
    </location>
</feature>
<proteinExistence type="predicted"/>
<gene>
    <name evidence="4" type="primary">25491513</name>
    <name evidence="2" type="ordered locus">MTR_4g019490</name>
    <name evidence="3" type="ORF">MtrunA17_Chr4g0008601</name>
</gene>
<dbReference type="Gramene" id="rna20983">
    <property type="protein sequence ID" value="RHN59003.1"/>
    <property type="gene ID" value="gene20983"/>
</dbReference>
<feature type="region of interest" description="Disordered" evidence="1">
    <location>
        <begin position="352"/>
        <end position="492"/>
    </location>
</feature>
<evidence type="ECO:0000313" key="5">
    <source>
        <dbReference type="Proteomes" id="UP000002051"/>
    </source>
</evidence>
<accession>A0A072UH12</accession>
<dbReference type="AlphaFoldDB" id="A0A072UH12"/>
<dbReference type="PANTHER" id="PTHR34461:SF2">
    <property type="entry name" value="EXPRESSED PROTEIN"/>
    <property type="match status" value="1"/>
</dbReference>
<dbReference type="EMBL" id="CM001220">
    <property type="protein sequence ID" value="KEH28957.1"/>
    <property type="molecule type" value="Genomic_DNA"/>
</dbReference>
<feature type="region of interest" description="Disordered" evidence="1">
    <location>
        <begin position="140"/>
        <end position="161"/>
    </location>
</feature>
<name>A0A072UH12_MEDTR</name>
<sequence length="1055" mass="116778">MSNLGRENRMKRCSHLHYIKTFKGGFVTEVLNVTRGRPKLKFKNLSDIHERESLLSDDDDDEAKAVRLCIDVMEEGIVKTESDVWACDDDGDVQTIHNMDDEVGGDDDISILTLKQIKDVCKTRKRKRSQGLDSLNIKIKIDDPSSPEDHMEKQQTEDDPDFMETLSILKTKLSKNMKTKKKKCVKDHPMSSPKIVPVDQSEEILDGQEFSPSSGDSTGLAEVKFDCPESDCFNGQDDCSGRESKEDHSMSSQEAVLVDQSEEILDGQEFSPSSGDSAAPVEVKYDCPENDSFDGPDDCSGIESKEDHSMSSQEAVLVDRSEEILDGQEFSPSSGDSAAPVEVKFDCPENDCFDGPDGCSGRESKEDHPMSPQEIVLVDQSEEILDGQEFSPSSGDSAAPVEVKFDCPENDCSDGPNDYSGRESKEDHPMSSQEIVLVDQSEEVLDGQEFSPSSGDSGAPVEIKFDCPENDCSDGPDDCSGGESKEDHPMSSQEIVLVDESEEILDGHEFPPSSRDSAAVVEVNFERLENDCFNEPDDCSGKESKEDTEITPEWNLQNEFLNNKWIDFFHVPLRMVKPSDKDIVISNSDELSSNQFASFPAIEFEDHNNSDIFDNQLDDDADVPVSPPEVASDKDLDFVGLEVRDDNTLLTDCSEDEYTAVAEILYNSCSTNEHGLNPDGYLVCRSDDSPEYEKQSFASEGDDDIGTLVSPPKVASHDLELRDDNTLLDDCSKDESTDGAEVQDKLCSTTEQGLNPDGCPVRLSDDSPEYDAKQSFVSLYDGERIHVKEATDELTSCDEHEGSSKLHGPERLLSTRKAISPSSQEKLCKAMETIDISHRNNLKCKGKLQFTEPTDKNGDAERPSVVSRTAVTNNPNKNRVIPKTSRSGSNLQGASKIRNSSRSATHLGCSTLQNCSKSAIAFSKQQMHDAESLTMKLTKELNSMKEIMDDMLRSEFCLNTSLRYKVNEARMAVKNATKAEEGAKRWLSFMSRDCNRFCKIMKLADSSSSTPQNVVSPPQDVVRKGKKIAFADEAGGKLCQVRFYEDDEGHLPESK</sequence>
<reference evidence="4" key="3">
    <citation type="submission" date="2015-04" db="UniProtKB">
        <authorList>
            <consortium name="EnsemblPlants"/>
        </authorList>
    </citation>
    <scope>IDENTIFICATION</scope>
    <source>
        <strain evidence="4">cv. Jemalong A17</strain>
    </source>
</reference>